<comment type="caution">
    <text evidence="2">The sequence shown here is derived from an EMBL/GenBank/DDBJ whole genome shotgun (WGS) entry which is preliminary data.</text>
</comment>
<gene>
    <name evidence="2" type="ORF">C8N43_3741</name>
</gene>
<dbReference type="EMBL" id="QBKS01000002">
    <property type="protein sequence ID" value="PTX54918.1"/>
    <property type="molecule type" value="Genomic_DNA"/>
</dbReference>
<dbReference type="Proteomes" id="UP000243978">
    <property type="component" value="Unassembled WGS sequence"/>
</dbReference>
<evidence type="ECO:0000313" key="2">
    <source>
        <dbReference type="EMBL" id="PTX54918.1"/>
    </source>
</evidence>
<protein>
    <submittedName>
        <fullName evidence="2">Uncharacterized protein</fullName>
    </submittedName>
</protein>
<keyword evidence="3" id="KW-1185">Reference proteome</keyword>
<accession>A0A2T6BFT0</accession>
<keyword evidence="1" id="KW-0812">Transmembrane</keyword>
<evidence type="ECO:0000256" key="1">
    <source>
        <dbReference type="SAM" id="Phobius"/>
    </source>
</evidence>
<keyword evidence="1" id="KW-1133">Transmembrane helix</keyword>
<dbReference type="AlphaFoldDB" id="A0A2T6BFT0"/>
<keyword evidence="1" id="KW-0472">Membrane</keyword>
<organism evidence="2 3">
    <name type="scientific">Litoreibacter ponti</name>
    <dbReference type="NCBI Taxonomy" id="1510457"/>
    <lineage>
        <taxon>Bacteria</taxon>
        <taxon>Pseudomonadati</taxon>
        <taxon>Pseudomonadota</taxon>
        <taxon>Alphaproteobacteria</taxon>
        <taxon>Rhodobacterales</taxon>
        <taxon>Roseobacteraceae</taxon>
        <taxon>Litoreibacter</taxon>
    </lineage>
</organism>
<proteinExistence type="predicted"/>
<reference evidence="2 3" key="1">
    <citation type="submission" date="2018-04" db="EMBL/GenBank/DDBJ databases">
        <title>Genomic Encyclopedia of Archaeal and Bacterial Type Strains, Phase II (KMG-II): from individual species to whole genera.</title>
        <authorList>
            <person name="Goeker M."/>
        </authorList>
    </citation>
    <scope>NUCLEOTIDE SEQUENCE [LARGE SCALE GENOMIC DNA]</scope>
    <source>
        <strain evidence="2 3">DSM 100977</strain>
    </source>
</reference>
<feature type="transmembrane region" description="Helical" evidence="1">
    <location>
        <begin position="14"/>
        <end position="33"/>
    </location>
</feature>
<sequence length="34" mass="3718">MSEDPKDPRMSGKIATYALLGIFAFTGLMIWLGS</sequence>
<name>A0A2T6BFT0_9RHOB</name>
<evidence type="ECO:0000313" key="3">
    <source>
        <dbReference type="Proteomes" id="UP000243978"/>
    </source>
</evidence>